<evidence type="ECO:0000259" key="2">
    <source>
        <dbReference type="Pfam" id="PF22688"/>
    </source>
</evidence>
<accession>A0A432ZIG1</accession>
<dbReference type="Pfam" id="PF22688">
    <property type="entry name" value="Hda_lid"/>
    <property type="match status" value="1"/>
</dbReference>
<dbReference type="Gene3D" id="1.10.8.60">
    <property type="match status" value="1"/>
</dbReference>
<protein>
    <submittedName>
        <fullName evidence="3">DnaA regulatory inactivator Hda</fullName>
    </submittedName>
</protein>
<reference evidence="3 4" key="1">
    <citation type="journal article" date="2011" name="Front. Microbiol.">
        <title>Genomic signatures of strain selection and enhancement in Bacillus atrophaeus var. globigii, a historical biowarfare simulant.</title>
        <authorList>
            <person name="Gibbons H.S."/>
            <person name="Broomall S.M."/>
            <person name="McNew L.A."/>
            <person name="Daligault H."/>
            <person name="Chapman C."/>
            <person name="Bruce D."/>
            <person name="Karavis M."/>
            <person name="Krepps M."/>
            <person name="McGregor P.A."/>
            <person name="Hong C."/>
            <person name="Park K.H."/>
            <person name="Akmal A."/>
            <person name="Feldman A."/>
            <person name="Lin J.S."/>
            <person name="Chang W.E."/>
            <person name="Higgs B.W."/>
            <person name="Demirev P."/>
            <person name="Lindquist J."/>
            <person name="Liem A."/>
            <person name="Fochler E."/>
            <person name="Read T.D."/>
            <person name="Tapia R."/>
            <person name="Johnson S."/>
            <person name="Bishop-Lilly K.A."/>
            <person name="Detter C."/>
            <person name="Han C."/>
            <person name="Sozhamannan S."/>
            <person name="Rosenzweig C.N."/>
            <person name="Skowronski E.W."/>
        </authorList>
    </citation>
    <scope>NUCLEOTIDE SEQUENCE [LARGE SCALE GENOMIC DNA]</scope>
    <source>
        <strain evidence="3 4">CL-SP19</strain>
    </source>
</reference>
<dbReference type="GO" id="GO:0006270">
    <property type="term" value="P:DNA replication initiation"/>
    <property type="evidence" value="ECO:0007669"/>
    <property type="project" value="TreeGrafter"/>
</dbReference>
<dbReference type="InterPro" id="IPR013317">
    <property type="entry name" value="DnaA_dom"/>
</dbReference>
<dbReference type="InterPro" id="IPR055199">
    <property type="entry name" value="Hda_lid"/>
</dbReference>
<comment type="caution">
    <text evidence="3">The sequence shown here is derived from an EMBL/GenBank/DDBJ whole genome shotgun (WGS) entry which is preliminary data.</text>
</comment>
<organism evidence="3 4">
    <name type="scientific">Idiomarina seosinensis</name>
    <dbReference type="NCBI Taxonomy" id="281739"/>
    <lineage>
        <taxon>Bacteria</taxon>
        <taxon>Pseudomonadati</taxon>
        <taxon>Pseudomonadota</taxon>
        <taxon>Gammaproteobacteria</taxon>
        <taxon>Alteromonadales</taxon>
        <taxon>Idiomarinaceae</taxon>
        <taxon>Idiomarina</taxon>
    </lineage>
</organism>
<dbReference type="AlphaFoldDB" id="A0A432ZIG1"/>
<dbReference type="Proteomes" id="UP000287908">
    <property type="component" value="Unassembled WGS sequence"/>
</dbReference>
<proteinExistence type="predicted"/>
<keyword evidence="4" id="KW-1185">Reference proteome</keyword>
<feature type="domain" description="Hda lid" evidence="2">
    <location>
        <begin position="189"/>
        <end position="253"/>
    </location>
</feature>
<dbReference type="PANTHER" id="PTHR30050:SF5">
    <property type="entry name" value="DNAA REGULATORY INACTIVATOR HDA"/>
    <property type="match status" value="1"/>
</dbReference>
<dbReference type="PANTHER" id="PTHR30050">
    <property type="entry name" value="CHROMOSOMAL REPLICATION INITIATOR PROTEIN DNAA"/>
    <property type="match status" value="1"/>
</dbReference>
<dbReference type="NCBIfam" id="TIGR03420">
    <property type="entry name" value="DnaA_homol_Hda"/>
    <property type="match status" value="1"/>
</dbReference>
<evidence type="ECO:0000313" key="4">
    <source>
        <dbReference type="Proteomes" id="UP000287908"/>
    </source>
</evidence>
<dbReference type="GO" id="GO:0032297">
    <property type="term" value="P:negative regulation of DNA-templated DNA replication initiation"/>
    <property type="evidence" value="ECO:0007669"/>
    <property type="project" value="InterPro"/>
</dbReference>
<dbReference type="OrthoDB" id="9784878at2"/>
<gene>
    <name evidence="3" type="primary">hda</name>
    <name evidence="3" type="ORF">CWI81_04540</name>
</gene>
<name>A0A432ZIG1_9GAMM</name>
<dbReference type="InterPro" id="IPR017788">
    <property type="entry name" value="Hda"/>
</dbReference>
<dbReference type="Gene3D" id="3.40.50.300">
    <property type="entry name" value="P-loop containing nucleotide triphosphate hydrolases"/>
    <property type="match status" value="1"/>
</dbReference>
<sequence length="255" mass="28602">MGFGITINANDTNVNIKTPQQLPLQVQLPDDELFSTYYVADNQQAVHWLHQQATALEQPTLADRYSWLSGPAGSGKSHLLHATVAAANNVGKQVMYLPMSELLEMEHPGALLEGLEQFDLLCLDDIDQVLDSESWCFQLFALINRVTDSQHCRLLMSASQAAIQCGVRLPDLESRLQWATAYQLVPLDDTAKAKALSLRASWRGLQLPNDVSQFMLHRLGRDMQQLLAYLNELDTASMAQQRRLTIPFVKQTLKI</sequence>
<dbReference type="InterPro" id="IPR027417">
    <property type="entry name" value="P-loop_NTPase"/>
</dbReference>
<feature type="domain" description="Chromosomal replication initiator protein DnaA ATPAse" evidence="1">
    <location>
        <begin position="64"/>
        <end position="178"/>
    </location>
</feature>
<evidence type="ECO:0000313" key="3">
    <source>
        <dbReference type="EMBL" id="RUO77751.1"/>
    </source>
</evidence>
<dbReference type="SUPFAM" id="SSF52540">
    <property type="entry name" value="P-loop containing nucleoside triphosphate hydrolases"/>
    <property type="match status" value="1"/>
</dbReference>
<dbReference type="EMBL" id="PIQF01000001">
    <property type="protein sequence ID" value="RUO77751.1"/>
    <property type="molecule type" value="Genomic_DNA"/>
</dbReference>
<evidence type="ECO:0000259" key="1">
    <source>
        <dbReference type="Pfam" id="PF00308"/>
    </source>
</evidence>
<dbReference type="Pfam" id="PF00308">
    <property type="entry name" value="Bac_DnaA"/>
    <property type="match status" value="1"/>
</dbReference>